<gene>
    <name evidence="1" type="ORF">METZ01_LOCUS280345</name>
</gene>
<evidence type="ECO:0000313" key="1">
    <source>
        <dbReference type="EMBL" id="SVC27491.1"/>
    </source>
</evidence>
<dbReference type="EMBL" id="UINC01082589">
    <property type="protein sequence ID" value="SVC27491.1"/>
    <property type="molecule type" value="Genomic_DNA"/>
</dbReference>
<reference evidence="1" key="1">
    <citation type="submission" date="2018-05" db="EMBL/GenBank/DDBJ databases">
        <authorList>
            <person name="Lanie J.A."/>
            <person name="Ng W.-L."/>
            <person name="Kazmierczak K.M."/>
            <person name="Andrzejewski T.M."/>
            <person name="Davidsen T.M."/>
            <person name="Wayne K.J."/>
            <person name="Tettelin H."/>
            <person name="Glass J.I."/>
            <person name="Rusch D."/>
            <person name="Podicherti R."/>
            <person name="Tsui H.-C.T."/>
            <person name="Winkler M.E."/>
        </authorList>
    </citation>
    <scope>NUCLEOTIDE SEQUENCE</scope>
</reference>
<dbReference type="AlphaFoldDB" id="A0A382KXU0"/>
<feature type="non-terminal residue" evidence="1">
    <location>
        <position position="225"/>
    </location>
</feature>
<proteinExistence type="predicted"/>
<protein>
    <submittedName>
        <fullName evidence="1">Uncharacterized protein</fullName>
    </submittedName>
</protein>
<name>A0A382KXU0_9ZZZZ</name>
<sequence>MKWELKSLSLKLLNIFKAHSINESDVIIYLDREDSGIRSYEIEKFVEEIISNEVKQNLKKEILFPPVSFIIHESPKVLILSPRDEIILEKAILLKPDLSLEIILDIEEKISNKEYSALILNTGGFASYPSIVQRHNSYSHLTKTVAHEWLHHYLFFFPLGRSYFSGREMVTLNESLADLFASEVSKNLLSDKYEKVNQDKRFFNFMRETRIKVDDLLAKGLVFEA</sequence>
<accession>A0A382KXU0</accession>
<organism evidence="1">
    <name type="scientific">marine metagenome</name>
    <dbReference type="NCBI Taxonomy" id="408172"/>
    <lineage>
        <taxon>unclassified sequences</taxon>
        <taxon>metagenomes</taxon>
        <taxon>ecological metagenomes</taxon>
    </lineage>
</organism>